<reference evidence="9" key="1">
    <citation type="journal article" date="2022" name="Cell">
        <title>Repeat-based holocentromeres influence genome architecture and karyotype evolution.</title>
        <authorList>
            <person name="Hofstatter P.G."/>
            <person name="Thangavel G."/>
            <person name="Lux T."/>
            <person name="Neumann P."/>
            <person name="Vondrak T."/>
            <person name="Novak P."/>
            <person name="Zhang M."/>
            <person name="Costa L."/>
            <person name="Castellani M."/>
            <person name="Scott A."/>
            <person name="Toegelov H."/>
            <person name="Fuchs J."/>
            <person name="Mata-Sucre Y."/>
            <person name="Dias Y."/>
            <person name="Vanzela A.L.L."/>
            <person name="Huettel B."/>
            <person name="Almeida C.C.S."/>
            <person name="Simkova H."/>
            <person name="Souza G."/>
            <person name="Pedrosa-Harand A."/>
            <person name="Macas J."/>
            <person name="Mayer K.F.X."/>
            <person name="Houben A."/>
            <person name="Marques A."/>
        </authorList>
    </citation>
    <scope>NUCLEOTIDE SEQUENCE</scope>
    <source>
        <strain evidence="9">RhyBre1mFocal</strain>
    </source>
</reference>
<feature type="domain" description="U1-type" evidence="8">
    <location>
        <begin position="109"/>
        <end position="143"/>
    </location>
</feature>
<keyword evidence="2" id="KW-0479">Metal-binding</keyword>
<dbReference type="PANTHER" id="PTHR46144">
    <property type="entry name" value="ZINC FINGER PROTEIN 385B-LIKE"/>
    <property type="match status" value="1"/>
</dbReference>
<evidence type="ECO:0000256" key="4">
    <source>
        <dbReference type="ARBA" id="ARBA00022771"/>
    </source>
</evidence>
<evidence type="ECO:0000256" key="6">
    <source>
        <dbReference type="ARBA" id="ARBA00023242"/>
    </source>
</evidence>
<feature type="domain" description="U1-type" evidence="8">
    <location>
        <begin position="42"/>
        <end position="76"/>
    </location>
</feature>
<dbReference type="GO" id="GO:0008270">
    <property type="term" value="F:zinc ion binding"/>
    <property type="evidence" value="ECO:0007669"/>
    <property type="project" value="UniProtKB-KW"/>
</dbReference>
<dbReference type="AlphaFoldDB" id="A0A9Q0CWU1"/>
<gene>
    <name evidence="9" type="ORF">LUZ63_001425</name>
</gene>
<organism evidence="9 10">
    <name type="scientific">Rhynchospora breviuscula</name>
    <dbReference type="NCBI Taxonomy" id="2022672"/>
    <lineage>
        <taxon>Eukaryota</taxon>
        <taxon>Viridiplantae</taxon>
        <taxon>Streptophyta</taxon>
        <taxon>Embryophyta</taxon>
        <taxon>Tracheophyta</taxon>
        <taxon>Spermatophyta</taxon>
        <taxon>Magnoliopsida</taxon>
        <taxon>Liliopsida</taxon>
        <taxon>Poales</taxon>
        <taxon>Cyperaceae</taxon>
        <taxon>Cyperoideae</taxon>
        <taxon>Rhynchosporeae</taxon>
        <taxon>Rhynchospora</taxon>
    </lineage>
</organism>
<keyword evidence="5" id="KW-0862">Zinc</keyword>
<evidence type="ECO:0000256" key="5">
    <source>
        <dbReference type="ARBA" id="ARBA00022833"/>
    </source>
</evidence>
<evidence type="ECO:0000259" key="8">
    <source>
        <dbReference type="SMART" id="SM00451"/>
    </source>
</evidence>
<sequence>MNVKRKVNYEERRAMRKDRIGINVKDLEAKKQKLIEIGTDASSIRTCTFCNIVCNSEKVFASHIASEKHISRVNGRPSKGLAQRPISQHAVCSANASTSSCVLRAPTVAQSVYCDLCRVTCNTQEMYNSHVAGQKHNKKIKNITIGDKPIEIVPARSTSPGTQTSGANDKDKNLFCDICKIMCDTQEMYNIHLSG</sequence>
<dbReference type="InterPro" id="IPR003604">
    <property type="entry name" value="Matrin/U1-like-C_Znf_C2H2"/>
</dbReference>
<feature type="domain" description="C2H2-type" evidence="7">
    <location>
        <begin position="174"/>
        <end position="194"/>
    </location>
</feature>
<comment type="caution">
    <text evidence="9">The sequence shown here is derived from an EMBL/GenBank/DDBJ whole genome shotgun (WGS) entry which is preliminary data.</text>
</comment>
<dbReference type="Proteomes" id="UP001151287">
    <property type="component" value="Unassembled WGS sequence"/>
</dbReference>
<protein>
    <submittedName>
        <fullName evidence="9">Uncharacterized protein</fullName>
    </submittedName>
</protein>
<dbReference type="EMBL" id="JAMQYH010000001">
    <property type="protein sequence ID" value="KAJ1701646.1"/>
    <property type="molecule type" value="Genomic_DNA"/>
</dbReference>
<dbReference type="GO" id="GO:0003676">
    <property type="term" value="F:nucleic acid binding"/>
    <property type="evidence" value="ECO:0007669"/>
    <property type="project" value="InterPro"/>
</dbReference>
<feature type="domain" description="C2H2-type" evidence="7">
    <location>
        <begin position="45"/>
        <end position="69"/>
    </location>
</feature>
<dbReference type="SMART" id="SM00355">
    <property type="entry name" value="ZnF_C2H2"/>
    <property type="match status" value="3"/>
</dbReference>
<dbReference type="Pfam" id="PF12874">
    <property type="entry name" value="zf-met"/>
    <property type="match status" value="3"/>
</dbReference>
<dbReference type="InterPro" id="IPR013087">
    <property type="entry name" value="Znf_C2H2_type"/>
</dbReference>
<feature type="domain" description="C2H2-type" evidence="7">
    <location>
        <begin position="112"/>
        <end position="136"/>
    </location>
</feature>
<dbReference type="InterPro" id="IPR051868">
    <property type="entry name" value="ZN346_ZMAT4"/>
</dbReference>
<evidence type="ECO:0000256" key="3">
    <source>
        <dbReference type="ARBA" id="ARBA00022737"/>
    </source>
</evidence>
<dbReference type="PANTHER" id="PTHR46144:SF6">
    <property type="entry name" value="C2H2-TYPE DOMAIN-CONTAINING PROTEIN"/>
    <property type="match status" value="1"/>
</dbReference>
<evidence type="ECO:0000256" key="2">
    <source>
        <dbReference type="ARBA" id="ARBA00022723"/>
    </source>
</evidence>
<evidence type="ECO:0000313" key="10">
    <source>
        <dbReference type="Proteomes" id="UP001151287"/>
    </source>
</evidence>
<evidence type="ECO:0000313" key="9">
    <source>
        <dbReference type="EMBL" id="KAJ1701646.1"/>
    </source>
</evidence>
<name>A0A9Q0CWU1_9POAL</name>
<accession>A0A9Q0CWU1</accession>
<evidence type="ECO:0000259" key="7">
    <source>
        <dbReference type="SMART" id="SM00355"/>
    </source>
</evidence>
<keyword evidence="3" id="KW-0677">Repeat</keyword>
<proteinExistence type="predicted"/>
<keyword evidence="6" id="KW-0539">Nucleus</keyword>
<dbReference type="Gene3D" id="3.30.160.60">
    <property type="entry name" value="Classic Zinc Finger"/>
    <property type="match status" value="3"/>
</dbReference>
<dbReference type="GO" id="GO:0005634">
    <property type="term" value="C:nucleus"/>
    <property type="evidence" value="ECO:0007669"/>
    <property type="project" value="UniProtKB-SubCell"/>
</dbReference>
<dbReference type="SUPFAM" id="SSF57667">
    <property type="entry name" value="beta-beta-alpha zinc fingers"/>
    <property type="match status" value="2"/>
</dbReference>
<comment type="subcellular location">
    <subcellularLocation>
        <location evidence="1">Nucleus</location>
    </subcellularLocation>
</comment>
<keyword evidence="10" id="KW-1185">Reference proteome</keyword>
<dbReference type="OrthoDB" id="434647at2759"/>
<dbReference type="InterPro" id="IPR036236">
    <property type="entry name" value="Znf_C2H2_sf"/>
</dbReference>
<evidence type="ECO:0000256" key="1">
    <source>
        <dbReference type="ARBA" id="ARBA00004123"/>
    </source>
</evidence>
<dbReference type="SMART" id="SM00451">
    <property type="entry name" value="ZnF_U1"/>
    <property type="match status" value="2"/>
</dbReference>
<keyword evidence="4" id="KW-0863">Zinc-finger</keyword>